<evidence type="ECO:0000313" key="3">
    <source>
        <dbReference type="Proteomes" id="UP000807504"/>
    </source>
</evidence>
<organism evidence="2 3">
    <name type="scientific">Argiope bruennichi</name>
    <name type="common">Wasp spider</name>
    <name type="synonym">Aranea bruennichi</name>
    <dbReference type="NCBI Taxonomy" id="94029"/>
    <lineage>
        <taxon>Eukaryota</taxon>
        <taxon>Metazoa</taxon>
        <taxon>Ecdysozoa</taxon>
        <taxon>Arthropoda</taxon>
        <taxon>Chelicerata</taxon>
        <taxon>Arachnida</taxon>
        <taxon>Araneae</taxon>
        <taxon>Araneomorphae</taxon>
        <taxon>Entelegynae</taxon>
        <taxon>Araneoidea</taxon>
        <taxon>Araneidae</taxon>
        <taxon>Argiope</taxon>
    </lineage>
</organism>
<gene>
    <name evidence="2" type="ORF">HNY73_000737</name>
</gene>
<evidence type="ECO:0000313" key="2">
    <source>
        <dbReference type="EMBL" id="KAF8796354.1"/>
    </source>
</evidence>
<dbReference type="Proteomes" id="UP000807504">
    <property type="component" value="Unassembled WGS sequence"/>
</dbReference>
<keyword evidence="1" id="KW-0472">Membrane</keyword>
<protein>
    <submittedName>
        <fullName evidence="2">Uncharacterized protein</fullName>
    </submittedName>
</protein>
<dbReference type="EMBL" id="JABXBU010000001">
    <property type="protein sequence ID" value="KAF8796354.1"/>
    <property type="molecule type" value="Genomic_DNA"/>
</dbReference>
<name>A0A8T0FZ21_ARGBR</name>
<keyword evidence="1" id="KW-1133">Transmembrane helix</keyword>
<feature type="transmembrane region" description="Helical" evidence="1">
    <location>
        <begin position="126"/>
        <end position="146"/>
    </location>
</feature>
<evidence type="ECO:0000256" key="1">
    <source>
        <dbReference type="SAM" id="Phobius"/>
    </source>
</evidence>
<sequence length="208" mass="23266">MSIPRTVQSPSKRGAGSFLTEITRATCSKTFFLASTQIFLLNPQTHLPRRELGLARLESEFIRELWTSDMPYLYVETARERLCRGSRLMLGGLCNGTLVPSALKAVREKTHHQTVKIVFPEQSTDAVIYVTVVVVFYAAIILILVGTNIHRFRRTRAANASLAAGENCEPKQQVVVRLDHHERAYQVSASPEEIKAEVENQETDGALV</sequence>
<comment type="caution">
    <text evidence="2">The sequence shown here is derived from an EMBL/GenBank/DDBJ whole genome shotgun (WGS) entry which is preliminary data.</text>
</comment>
<accession>A0A8T0FZ21</accession>
<reference evidence="2" key="1">
    <citation type="journal article" date="2020" name="bioRxiv">
        <title>Chromosome-level reference genome of the European wasp spider Argiope bruennichi: a resource for studies on range expansion and evolutionary adaptation.</title>
        <authorList>
            <person name="Sheffer M.M."/>
            <person name="Hoppe A."/>
            <person name="Krehenwinkel H."/>
            <person name="Uhl G."/>
            <person name="Kuss A.W."/>
            <person name="Jensen L."/>
            <person name="Jensen C."/>
            <person name="Gillespie R.G."/>
            <person name="Hoff K.J."/>
            <person name="Prost S."/>
        </authorList>
    </citation>
    <scope>NUCLEOTIDE SEQUENCE</scope>
</reference>
<keyword evidence="1" id="KW-0812">Transmembrane</keyword>
<keyword evidence="3" id="KW-1185">Reference proteome</keyword>
<reference evidence="2" key="2">
    <citation type="submission" date="2020-06" db="EMBL/GenBank/DDBJ databases">
        <authorList>
            <person name="Sheffer M."/>
        </authorList>
    </citation>
    <scope>NUCLEOTIDE SEQUENCE</scope>
</reference>
<proteinExistence type="predicted"/>
<dbReference type="AlphaFoldDB" id="A0A8T0FZ21"/>